<keyword evidence="1" id="KW-0732">Signal</keyword>
<proteinExistence type="predicted"/>
<feature type="chain" id="PRO_5046693653" description="Lipoprotein" evidence="1">
    <location>
        <begin position="19"/>
        <end position="76"/>
    </location>
</feature>
<gene>
    <name evidence="2" type="ORF">CSC78_01795</name>
</gene>
<dbReference type="RefSeq" id="WP_162336217.1">
    <property type="nucleotide sequence ID" value="NZ_JBHSRQ010000004.1"/>
</dbReference>
<protein>
    <recommendedName>
        <fullName evidence="4">Lipoprotein</fullName>
    </recommendedName>
</protein>
<dbReference type="EMBL" id="PDWW01000002">
    <property type="protein sequence ID" value="KAF1726868.1"/>
    <property type="molecule type" value="Genomic_DNA"/>
</dbReference>
<accession>A0ABQ6ZKV3</accession>
<reference evidence="2 3" key="1">
    <citation type="submission" date="2017-10" db="EMBL/GenBank/DDBJ databases">
        <title>Whole genome sequencing of members of genus Pseudoxanthomonas.</title>
        <authorList>
            <person name="Kumar S."/>
            <person name="Bansal K."/>
            <person name="Kaur A."/>
            <person name="Patil P."/>
            <person name="Sharma S."/>
            <person name="Patil P.B."/>
        </authorList>
    </citation>
    <scope>NUCLEOTIDE SEQUENCE [LARGE SCALE GENOMIC DNA]</scope>
    <source>
        <strain evidence="2 3">DSM 17109</strain>
    </source>
</reference>
<name>A0ABQ6ZKV3_9GAMM</name>
<dbReference type="PROSITE" id="PS51257">
    <property type="entry name" value="PROKAR_LIPOPROTEIN"/>
    <property type="match status" value="1"/>
</dbReference>
<keyword evidence="3" id="KW-1185">Reference proteome</keyword>
<feature type="signal peptide" evidence="1">
    <location>
        <begin position="1"/>
        <end position="18"/>
    </location>
</feature>
<evidence type="ECO:0000256" key="1">
    <source>
        <dbReference type="SAM" id="SignalP"/>
    </source>
</evidence>
<dbReference type="Proteomes" id="UP000781710">
    <property type="component" value="Unassembled WGS sequence"/>
</dbReference>
<evidence type="ECO:0008006" key="4">
    <source>
        <dbReference type="Google" id="ProtNLM"/>
    </source>
</evidence>
<organism evidence="2 3">
    <name type="scientific">Pseudoxanthomonas japonensis</name>
    <dbReference type="NCBI Taxonomy" id="69284"/>
    <lineage>
        <taxon>Bacteria</taxon>
        <taxon>Pseudomonadati</taxon>
        <taxon>Pseudomonadota</taxon>
        <taxon>Gammaproteobacteria</taxon>
        <taxon>Lysobacterales</taxon>
        <taxon>Lysobacteraceae</taxon>
        <taxon>Pseudoxanthomonas</taxon>
    </lineage>
</organism>
<comment type="caution">
    <text evidence="2">The sequence shown here is derived from an EMBL/GenBank/DDBJ whole genome shotgun (WGS) entry which is preliminary data.</text>
</comment>
<evidence type="ECO:0000313" key="2">
    <source>
        <dbReference type="EMBL" id="KAF1726868.1"/>
    </source>
</evidence>
<sequence>MKRSSFLCIALVIAGSLAGCASTQSARQDKPLMQRATEVDVLYVGYVDAFAKRRGTRVVWVNPPKKTVVTPIASTN</sequence>
<evidence type="ECO:0000313" key="3">
    <source>
        <dbReference type="Proteomes" id="UP000781710"/>
    </source>
</evidence>